<dbReference type="EMBL" id="LXQA011393133">
    <property type="protein sequence ID" value="MCI95644.1"/>
    <property type="molecule type" value="Genomic_DNA"/>
</dbReference>
<sequence>MTDAGAFDTSSGLSDVCQTA</sequence>
<dbReference type="Proteomes" id="UP000265520">
    <property type="component" value="Unassembled WGS sequence"/>
</dbReference>
<accession>A0A392W4S0</accession>
<evidence type="ECO:0000256" key="1">
    <source>
        <dbReference type="SAM" id="MobiDB-lite"/>
    </source>
</evidence>
<protein>
    <submittedName>
        <fullName evidence="2">Uncharacterized protein</fullName>
    </submittedName>
</protein>
<reference evidence="2 3" key="1">
    <citation type="journal article" date="2018" name="Front. Plant Sci.">
        <title>Red Clover (Trifolium pratense) and Zigzag Clover (T. medium) - A Picture of Genomic Similarities and Differences.</title>
        <authorList>
            <person name="Dluhosova J."/>
            <person name="Istvanek J."/>
            <person name="Nedelnik J."/>
            <person name="Repkova J."/>
        </authorList>
    </citation>
    <scope>NUCLEOTIDE SEQUENCE [LARGE SCALE GENOMIC DNA]</scope>
    <source>
        <strain evidence="3">cv. 10/8</strain>
        <tissue evidence="2">Leaf</tissue>
    </source>
</reference>
<name>A0A392W4S0_9FABA</name>
<evidence type="ECO:0000313" key="2">
    <source>
        <dbReference type="EMBL" id="MCI95644.1"/>
    </source>
</evidence>
<evidence type="ECO:0000313" key="3">
    <source>
        <dbReference type="Proteomes" id="UP000265520"/>
    </source>
</evidence>
<feature type="compositionally biased region" description="Polar residues" evidence="1">
    <location>
        <begin position="8"/>
        <end position="20"/>
    </location>
</feature>
<organism evidence="2 3">
    <name type="scientific">Trifolium medium</name>
    <dbReference type="NCBI Taxonomy" id="97028"/>
    <lineage>
        <taxon>Eukaryota</taxon>
        <taxon>Viridiplantae</taxon>
        <taxon>Streptophyta</taxon>
        <taxon>Embryophyta</taxon>
        <taxon>Tracheophyta</taxon>
        <taxon>Spermatophyta</taxon>
        <taxon>Magnoliopsida</taxon>
        <taxon>eudicotyledons</taxon>
        <taxon>Gunneridae</taxon>
        <taxon>Pentapetalae</taxon>
        <taxon>rosids</taxon>
        <taxon>fabids</taxon>
        <taxon>Fabales</taxon>
        <taxon>Fabaceae</taxon>
        <taxon>Papilionoideae</taxon>
        <taxon>50 kb inversion clade</taxon>
        <taxon>NPAAA clade</taxon>
        <taxon>Hologalegina</taxon>
        <taxon>IRL clade</taxon>
        <taxon>Trifolieae</taxon>
        <taxon>Trifolium</taxon>
    </lineage>
</organism>
<comment type="caution">
    <text evidence="2">The sequence shown here is derived from an EMBL/GenBank/DDBJ whole genome shotgun (WGS) entry which is preliminary data.</text>
</comment>
<feature type="region of interest" description="Disordered" evidence="1">
    <location>
        <begin position="1"/>
        <end position="20"/>
    </location>
</feature>
<keyword evidence="3" id="KW-1185">Reference proteome</keyword>
<proteinExistence type="predicted"/>
<dbReference type="AlphaFoldDB" id="A0A392W4S0"/>